<dbReference type="Proteomes" id="UP000193920">
    <property type="component" value="Unassembled WGS sequence"/>
</dbReference>
<reference evidence="1 2" key="1">
    <citation type="submission" date="2016-08" db="EMBL/GenBank/DDBJ databases">
        <title>A Parts List for Fungal Cellulosomes Revealed by Comparative Genomics.</title>
        <authorList>
            <consortium name="DOE Joint Genome Institute"/>
            <person name="Haitjema C.H."/>
            <person name="Gilmore S.P."/>
            <person name="Henske J.K."/>
            <person name="Solomon K.V."/>
            <person name="De Groot R."/>
            <person name="Kuo A."/>
            <person name="Mondo S.J."/>
            <person name="Salamov A.A."/>
            <person name="Labutti K."/>
            <person name="Zhao Z."/>
            <person name="Chiniquy J."/>
            <person name="Barry K."/>
            <person name="Brewer H.M."/>
            <person name="Purvine S.O."/>
            <person name="Wright A.T."/>
            <person name="Boxma B."/>
            <person name="Van Alen T."/>
            <person name="Hackstein J.H."/>
            <person name="Baker S.E."/>
            <person name="Grigoriev I.V."/>
            <person name="O'Malley M.A."/>
        </authorList>
    </citation>
    <scope>NUCLEOTIDE SEQUENCE [LARGE SCALE GENOMIC DNA]</scope>
    <source>
        <strain evidence="1 2">G1</strain>
    </source>
</reference>
<accession>A0A1Y2AST8</accession>
<name>A0A1Y2AST8_9FUNG</name>
<dbReference type="OrthoDB" id="2153276at2759"/>
<evidence type="ECO:0000313" key="1">
    <source>
        <dbReference type="EMBL" id="ORY25005.1"/>
    </source>
</evidence>
<gene>
    <name evidence="1" type="ORF">LY90DRAFT_514327</name>
</gene>
<organism evidence="1 2">
    <name type="scientific">Neocallimastix californiae</name>
    <dbReference type="NCBI Taxonomy" id="1754190"/>
    <lineage>
        <taxon>Eukaryota</taxon>
        <taxon>Fungi</taxon>
        <taxon>Fungi incertae sedis</taxon>
        <taxon>Chytridiomycota</taxon>
        <taxon>Chytridiomycota incertae sedis</taxon>
        <taxon>Neocallimastigomycetes</taxon>
        <taxon>Neocallimastigales</taxon>
        <taxon>Neocallimastigaceae</taxon>
        <taxon>Neocallimastix</taxon>
    </lineage>
</organism>
<proteinExistence type="predicted"/>
<sequence length="552" mass="64942">MDQFSSQLANRLENGYTDGVPEHLIQVYKELSAWCELIQYKIDVDINSQDDIRKQVLSNNLLKHIQGLWQEKVNEFYAIRRDEARDNLSKAFQNRINNCHKMMDEAQNIVEENNYQGVYVMPTNEEYFNDNDSLSSEEDYYQKLDEMPDNSMVNNDPSKMVVVVKYNADSMMNDNQNITNFDDEYEFDYGNGNDNYGYGYGYDEYDDYDLHHYKEANVTKVSINYTNNNEERNDIMNNYRNSYDFDIFERPDTPSLPDWPSSYDEVPNIDSCAADYLSSNTWESINDYYNAFQNGIRNEQLSYTEQIMKEKIAREEEKDREKENQSYTEQLMKEQKRLNYVSFGSIEVDDYEDKVSICSIKNCEDQKEMIESEDTNNNELISDLTKEFASLSIKNNNDNEKEKEKEENMINQRLSISIDELGLDEIPTNENNEVNEDEITQNKIIKNLNTKTIKSRDIYNNYDCDDPLTNSEGVSSGLLLYAEDPSNLEVDKQQKSNKEEKVKERLLLNINEELQPPIKNDNEKEQEIFKYLHCRRDSGFSETCYDSFTVNV</sequence>
<evidence type="ECO:0000313" key="2">
    <source>
        <dbReference type="Proteomes" id="UP000193920"/>
    </source>
</evidence>
<dbReference type="AlphaFoldDB" id="A0A1Y2AST8"/>
<comment type="caution">
    <text evidence="1">The sequence shown here is derived from an EMBL/GenBank/DDBJ whole genome shotgun (WGS) entry which is preliminary data.</text>
</comment>
<keyword evidence="2" id="KW-1185">Reference proteome</keyword>
<protein>
    <submittedName>
        <fullName evidence="1">Uncharacterized protein</fullName>
    </submittedName>
</protein>
<dbReference type="EMBL" id="MCOG01000216">
    <property type="protein sequence ID" value="ORY25005.1"/>
    <property type="molecule type" value="Genomic_DNA"/>
</dbReference>